<gene>
    <name evidence="1" type="ORF">COLO4_13965</name>
</gene>
<dbReference type="OrthoDB" id="1403954at2759"/>
<evidence type="ECO:0000313" key="1">
    <source>
        <dbReference type="EMBL" id="OMO98372.1"/>
    </source>
</evidence>
<name>A0A1R3JTZ7_9ROSI</name>
<evidence type="ECO:0000313" key="2">
    <source>
        <dbReference type="Proteomes" id="UP000187203"/>
    </source>
</evidence>
<protein>
    <submittedName>
        <fullName evidence="1">Uncharacterized protein</fullName>
    </submittedName>
</protein>
<accession>A0A1R3JTZ7</accession>
<dbReference type="AlphaFoldDB" id="A0A1R3JTZ7"/>
<reference evidence="2" key="1">
    <citation type="submission" date="2013-09" db="EMBL/GenBank/DDBJ databases">
        <title>Corchorus olitorius genome sequencing.</title>
        <authorList>
            <person name="Alam M."/>
            <person name="Haque M.S."/>
            <person name="Islam M.S."/>
            <person name="Emdad E.M."/>
            <person name="Islam M.M."/>
            <person name="Ahmed B."/>
            <person name="Halim A."/>
            <person name="Hossen Q.M.M."/>
            <person name="Hossain M.Z."/>
            <person name="Ahmed R."/>
            <person name="Khan M.M."/>
            <person name="Islam R."/>
            <person name="Rashid M.M."/>
            <person name="Khan S.A."/>
            <person name="Rahman M.S."/>
            <person name="Alam M."/>
            <person name="Yahiya A.S."/>
            <person name="Khan M.S."/>
            <person name="Azam M.S."/>
            <person name="Haque T."/>
            <person name="Lashkar M.Z.H."/>
            <person name="Akhand A.I."/>
            <person name="Morshed G."/>
            <person name="Roy S."/>
            <person name="Uddin K.S."/>
            <person name="Rabeya T."/>
            <person name="Hossain A.S."/>
            <person name="Chowdhury A."/>
            <person name="Snigdha A.R."/>
            <person name="Mortoza M.S."/>
            <person name="Matin S.A."/>
            <person name="Hoque S.M.E."/>
            <person name="Islam M.K."/>
            <person name="Roy D.K."/>
            <person name="Haider R."/>
            <person name="Moosa M.M."/>
            <person name="Elias S.M."/>
            <person name="Hasan A.M."/>
            <person name="Jahan S."/>
            <person name="Shafiuddin M."/>
            <person name="Mahmood N."/>
            <person name="Shommy N.S."/>
        </authorList>
    </citation>
    <scope>NUCLEOTIDE SEQUENCE [LARGE SCALE GENOMIC DNA]</scope>
    <source>
        <strain evidence="2">cv. O-4</strain>
    </source>
</reference>
<comment type="caution">
    <text evidence="1">The sequence shown here is derived from an EMBL/GenBank/DDBJ whole genome shotgun (WGS) entry which is preliminary data.</text>
</comment>
<dbReference type="Proteomes" id="UP000187203">
    <property type="component" value="Unassembled WGS sequence"/>
</dbReference>
<proteinExistence type="predicted"/>
<sequence length="153" mass="17432">MTRPDPTPYLVPPVTMQPSSFSISNFTLNWEAEFNFGCQNCTFDEAHYTRIEAYITYTGNSRKSSKVSMEPFTLGANEERKVHVKFGSSNQTLIATEENDYVANKKMEWEMLHMTLTLQTEIKYKSDHDSVLMDTLDCWDLLLGLIPETGGGN</sequence>
<organism evidence="1 2">
    <name type="scientific">Corchorus olitorius</name>
    <dbReference type="NCBI Taxonomy" id="93759"/>
    <lineage>
        <taxon>Eukaryota</taxon>
        <taxon>Viridiplantae</taxon>
        <taxon>Streptophyta</taxon>
        <taxon>Embryophyta</taxon>
        <taxon>Tracheophyta</taxon>
        <taxon>Spermatophyta</taxon>
        <taxon>Magnoliopsida</taxon>
        <taxon>eudicotyledons</taxon>
        <taxon>Gunneridae</taxon>
        <taxon>Pentapetalae</taxon>
        <taxon>rosids</taxon>
        <taxon>malvids</taxon>
        <taxon>Malvales</taxon>
        <taxon>Malvaceae</taxon>
        <taxon>Grewioideae</taxon>
        <taxon>Apeibeae</taxon>
        <taxon>Corchorus</taxon>
    </lineage>
</organism>
<keyword evidence="2" id="KW-1185">Reference proteome</keyword>
<dbReference type="EMBL" id="AWUE01015342">
    <property type="protein sequence ID" value="OMO98372.1"/>
    <property type="molecule type" value="Genomic_DNA"/>
</dbReference>